<dbReference type="AlphaFoldDB" id="A0A1W1C722"/>
<name>A0A1W1C722_9ZZZZ</name>
<dbReference type="Gene3D" id="1.10.1200.10">
    <property type="entry name" value="ACP-like"/>
    <property type="match status" value="1"/>
</dbReference>
<dbReference type="Pfam" id="PF00550">
    <property type="entry name" value="PP-binding"/>
    <property type="match status" value="1"/>
</dbReference>
<organism evidence="2">
    <name type="scientific">hydrothermal vent metagenome</name>
    <dbReference type="NCBI Taxonomy" id="652676"/>
    <lineage>
        <taxon>unclassified sequences</taxon>
        <taxon>metagenomes</taxon>
        <taxon>ecological metagenomes</taxon>
    </lineage>
</organism>
<evidence type="ECO:0000259" key="1">
    <source>
        <dbReference type="PROSITE" id="PS50075"/>
    </source>
</evidence>
<proteinExistence type="predicted"/>
<gene>
    <name evidence="2" type="ORF">MNB_SM-6-1411</name>
</gene>
<dbReference type="EMBL" id="FPHK01000053">
    <property type="protein sequence ID" value="SFV61481.1"/>
    <property type="molecule type" value="Genomic_DNA"/>
</dbReference>
<dbReference type="InterPro" id="IPR036736">
    <property type="entry name" value="ACP-like_sf"/>
</dbReference>
<sequence length="86" mass="9516">MVTTNELKEKIIAGLGLEDIEIEEIEDDMALFGDDGLGLDSVDAIELTLILEKEFGVKVKNMEESANIFSTPNTLVAYINEQRALQ</sequence>
<protein>
    <submittedName>
        <fullName evidence="2">Acyl carrier protein</fullName>
    </submittedName>
</protein>
<reference evidence="2" key="1">
    <citation type="submission" date="2016-10" db="EMBL/GenBank/DDBJ databases">
        <authorList>
            <person name="de Groot N.N."/>
        </authorList>
    </citation>
    <scope>NUCLEOTIDE SEQUENCE</scope>
</reference>
<accession>A0A1W1C722</accession>
<evidence type="ECO:0000313" key="2">
    <source>
        <dbReference type="EMBL" id="SFV61481.1"/>
    </source>
</evidence>
<dbReference type="SUPFAM" id="SSF47336">
    <property type="entry name" value="ACP-like"/>
    <property type="match status" value="1"/>
</dbReference>
<dbReference type="InterPro" id="IPR009081">
    <property type="entry name" value="PP-bd_ACP"/>
</dbReference>
<feature type="domain" description="Carrier" evidence="1">
    <location>
        <begin position="3"/>
        <end position="83"/>
    </location>
</feature>
<dbReference type="PROSITE" id="PS50075">
    <property type="entry name" value="CARRIER"/>
    <property type="match status" value="1"/>
</dbReference>